<feature type="transmembrane region" description="Helical" evidence="1">
    <location>
        <begin position="22"/>
        <end position="47"/>
    </location>
</feature>
<keyword evidence="1" id="KW-0472">Membrane</keyword>
<dbReference type="InterPro" id="IPR019425">
    <property type="entry name" value="7TM_GPCR_serpentine_rcpt_Srt"/>
</dbReference>
<evidence type="ECO:0000313" key="2">
    <source>
        <dbReference type="Proteomes" id="UP000887540"/>
    </source>
</evidence>
<keyword evidence="1" id="KW-1133">Transmembrane helix</keyword>
<protein>
    <submittedName>
        <fullName evidence="3">Uncharacterized protein</fullName>
    </submittedName>
</protein>
<feature type="transmembrane region" description="Helical" evidence="1">
    <location>
        <begin position="59"/>
        <end position="78"/>
    </location>
</feature>
<evidence type="ECO:0000256" key="1">
    <source>
        <dbReference type="SAM" id="Phobius"/>
    </source>
</evidence>
<dbReference type="Proteomes" id="UP000887540">
    <property type="component" value="Unplaced"/>
</dbReference>
<feature type="transmembrane region" description="Helical" evidence="1">
    <location>
        <begin position="140"/>
        <end position="160"/>
    </location>
</feature>
<reference evidence="3" key="1">
    <citation type="submission" date="2022-11" db="UniProtKB">
        <authorList>
            <consortium name="WormBaseParasite"/>
        </authorList>
    </citation>
    <scope>IDENTIFICATION</scope>
</reference>
<sequence>MSDINATEIDPWAALALNPVELAIVGSVYFLLTTICLIAYVTVIWIFATHHIFIKYTAYKVMINMGVSDIGMLLTYYLQGAQMIQNSDFGYWPSRLAGGLNTATWCGTMIFTFLLALNRFDGLVGLNFIPPNSHPFYNRLIFISHTLVIFDFIFCMVPGFGYSLEITFYFQEEIANSINLTYIYTIIGAA</sequence>
<dbReference type="SUPFAM" id="SSF81321">
    <property type="entry name" value="Family A G protein-coupled receptor-like"/>
    <property type="match status" value="1"/>
</dbReference>
<accession>A0A914E316</accession>
<keyword evidence="1" id="KW-0812">Transmembrane</keyword>
<dbReference type="WBParaSite" id="ACRNAN_scaffold51.g16390.t1">
    <property type="protein sequence ID" value="ACRNAN_scaffold51.g16390.t1"/>
    <property type="gene ID" value="ACRNAN_scaffold51.g16390"/>
</dbReference>
<dbReference type="AlphaFoldDB" id="A0A914E316"/>
<organism evidence="2 3">
    <name type="scientific">Acrobeloides nanus</name>
    <dbReference type="NCBI Taxonomy" id="290746"/>
    <lineage>
        <taxon>Eukaryota</taxon>
        <taxon>Metazoa</taxon>
        <taxon>Ecdysozoa</taxon>
        <taxon>Nematoda</taxon>
        <taxon>Chromadorea</taxon>
        <taxon>Rhabditida</taxon>
        <taxon>Tylenchina</taxon>
        <taxon>Cephalobomorpha</taxon>
        <taxon>Cephaloboidea</taxon>
        <taxon>Cephalobidae</taxon>
        <taxon>Acrobeloides</taxon>
    </lineage>
</organism>
<feature type="transmembrane region" description="Helical" evidence="1">
    <location>
        <begin position="98"/>
        <end position="120"/>
    </location>
</feature>
<name>A0A914E316_9BILA</name>
<proteinExistence type="predicted"/>
<dbReference type="Pfam" id="PF10321">
    <property type="entry name" value="7TM_GPCR_Srt"/>
    <property type="match status" value="1"/>
</dbReference>
<evidence type="ECO:0000313" key="3">
    <source>
        <dbReference type="WBParaSite" id="ACRNAN_scaffold51.g16390.t1"/>
    </source>
</evidence>
<keyword evidence="2" id="KW-1185">Reference proteome</keyword>